<dbReference type="InterPro" id="IPR032816">
    <property type="entry name" value="VTT_dom"/>
</dbReference>
<evidence type="ECO:0000256" key="3">
    <source>
        <dbReference type="ARBA" id="ARBA00022692"/>
    </source>
</evidence>
<dbReference type="Pfam" id="PF09335">
    <property type="entry name" value="VTT_dom"/>
    <property type="match status" value="1"/>
</dbReference>
<dbReference type="EMBL" id="MHRF01000004">
    <property type="protein sequence ID" value="OHA18554.1"/>
    <property type="molecule type" value="Genomic_DNA"/>
</dbReference>
<feature type="transmembrane region" description="Helical" evidence="6">
    <location>
        <begin position="100"/>
        <end position="122"/>
    </location>
</feature>
<dbReference type="GO" id="GO:0005886">
    <property type="term" value="C:plasma membrane"/>
    <property type="evidence" value="ECO:0007669"/>
    <property type="project" value="UniProtKB-SubCell"/>
</dbReference>
<dbReference type="STRING" id="1802301.A2664_02860"/>
<keyword evidence="2" id="KW-1003">Cell membrane</keyword>
<sequence>MDHIAAFSDQYKYLLIFLATIFQGPVVMMVSGFMLHLGLVDFFTVCIVLILGDLTADVVWYIVGRSFAAPLIRNYGYLFSITPELFERTEGLFQKYHAKILIISKLTMGLGAAIVVLLAAGATRVPFRIYILINSICEIPFMLLLFGIGYFFGYLYNYVAGGLKIAFLLLIAIAIFMLLRGLAKFIWQKALKT</sequence>
<dbReference type="PANTHER" id="PTHR42709:SF6">
    <property type="entry name" value="UNDECAPRENYL PHOSPHATE TRANSPORTER A"/>
    <property type="match status" value="1"/>
</dbReference>
<protein>
    <recommendedName>
        <fullName evidence="7">VTT domain-containing protein</fullName>
    </recommendedName>
</protein>
<feature type="transmembrane region" description="Helical" evidence="6">
    <location>
        <begin position="42"/>
        <end position="63"/>
    </location>
</feature>
<organism evidence="8 9">
    <name type="scientific">Candidatus Taylorbacteria bacterium RIFCSPHIGHO2_01_FULL_46_22b</name>
    <dbReference type="NCBI Taxonomy" id="1802301"/>
    <lineage>
        <taxon>Bacteria</taxon>
        <taxon>Candidatus Tayloriibacteriota</taxon>
    </lineage>
</organism>
<keyword evidence="3 6" id="KW-0812">Transmembrane</keyword>
<feature type="transmembrane region" description="Helical" evidence="6">
    <location>
        <begin position="158"/>
        <end position="179"/>
    </location>
</feature>
<name>A0A1G2M468_9BACT</name>
<evidence type="ECO:0000256" key="6">
    <source>
        <dbReference type="SAM" id="Phobius"/>
    </source>
</evidence>
<evidence type="ECO:0000313" key="8">
    <source>
        <dbReference type="EMBL" id="OHA18554.1"/>
    </source>
</evidence>
<feature type="transmembrane region" description="Helical" evidence="6">
    <location>
        <begin position="13"/>
        <end position="35"/>
    </location>
</feature>
<feature type="transmembrane region" description="Helical" evidence="6">
    <location>
        <begin position="129"/>
        <end position="152"/>
    </location>
</feature>
<keyword evidence="4 6" id="KW-1133">Transmembrane helix</keyword>
<evidence type="ECO:0000256" key="5">
    <source>
        <dbReference type="ARBA" id="ARBA00023136"/>
    </source>
</evidence>
<evidence type="ECO:0000259" key="7">
    <source>
        <dbReference type="Pfam" id="PF09335"/>
    </source>
</evidence>
<comment type="caution">
    <text evidence="8">The sequence shown here is derived from an EMBL/GenBank/DDBJ whole genome shotgun (WGS) entry which is preliminary data.</text>
</comment>
<accession>A0A1G2M468</accession>
<feature type="domain" description="VTT" evidence="7">
    <location>
        <begin position="25"/>
        <end position="150"/>
    </location>
</feature>
<proteinExistence type="predicted"/>
<evidence type="ECO:0000256" key="4">
    <source>
        <dbReference type="ARBA" id="ARBA00022989"/>
    </source>
</evidence>
<dbReference type="PANTHER" id="PTHR42709">
    <property type="entry name" value="ALKALINE PHOSPHATASE LIKE PROTEIN"/>
    <property type="match status" value="1"/>
</dbReference>
<dbReference type="AlphaFoldDB" id="A0A1G2M468"/>
<keyword evidence="5 6" id="KW-0472">Membrane</keyword>
<dbReference type="Proteomes" id="UP000178873">
    <property type="component" value="Unassembled WGS sequence"/>
</dbReference>
<evidence type="ECO:0000256" key="2">
    <source>
        <dbReference type="ARBA" id="ARBA00022475"/>
    </source>
</evidence>
<evidence type="ECO:0000313" key="9">
    <source>
        <dbReference type="Proteomes" id="UP000178873"/>
    </source>
</evidence>
<comment type="subcellular location">
    <subcellularLocation>
        <location evidence="1">Cell membrane</location>
        <topology evidence="1">Multi-pass membrane protein</topology>
    </subcellularLocation>
</comment>
<dbReference type="InterPro" id="IPR051311">
    <property type="entry name" value="DedA_domain"/>
</dbReference>
<gene>
    <name evidence="8" type="ORF">A2664_02860</name>
</gene>
<evidence type="ECO:0000256" key="1">
    <source>
        <dbReference type="ARBA" id="ARBA00004651"/>
    </source>
</evidence>
<reference evidence="8 9" key="1">
    <citation type="journal article" date="2016" name="Nat. Commun.">
        <title>Thousands of microbial genomes shed light on interconnected biogeochemical processes in an aquifer system.</title>
        <authorList>
            <person name="Anantharaman K."/>
            <person name="Brown C.T."/>
            <person name="Hug L.A."/>
            <person name="Sharon I."/>
            <person name="Castelle C.J."/>
            <person name="Probst A.J."/>
            <person name="Thomas B.C."/>
            <person name="Singh A."/>
            <person name="Wilkins M.J."/>
            <person name="Karaoz U."/>
            <person name="Brodie E.L."/>
            <person name="Williams K.H."/>
            <person name="Hubbard S.S."/>
            <person name="Banfield J.F."/>
        </authorList>
    </citation>
    <scope>NUCLEOTIDE SEQUENCE [LARGE SCALE GENOMIC DNA]</scope>
</reference>